<feature type="non-terminal residue" evidence="1">
    <location>
        <position position="49"/>
    </location>
</feature>
<evidence type="ECO:0008006" key="3">
    <source>
        <dbReference type="Google" id="ProtNLM"/>
    </source>
</evidence>
<protein>
    <recommendedName>
        <fullName evidence="3">Cytochrome P450</fullName>
    </recommendedName>
</protein>
<gene>
    <name evidence="1" type="ORF">AFUS01_LOCUS6017</name>
</gene>
<proteinExistence type="predicted"/>
<dbReference type="GO" id="GO:0020037">
    <property type="term" value="F:heme binding"/>
    <property type="evidence" value="ECO:0007669"/>
    <property type="project" value="InterPro"/>
</dbReference>
<dbReference type="InterPro" id="IPR001128">
    <property type="entry name" value="Cyt_P450"/>
</dbReference>
<keyword evidence="2" id="KW-1185">Reference proteome</keyword>
<dbReference type="OrthoDB" id="1055148at2759"/>
<dbReference type="Proteomes" id="UP000708208">
    <property type="component" value="Unassembled WGS sequence"/>
</dbReference>
<organism evidence="1 2">
    <name type="scientific">Allacma fusca</name>
    <dbReference type="NCBI Taxonomy" id="39272"/>
    <lineage>
        <taxon>Eukaryota</taxon>
        <taxon>Metazoa</taxon>
        <taxon>Ecdysozoa</taxon>
        <taxon>Arthropoda</taxon>
        <taxon>Hexapoda</taxon>
        <taxon>Collembola</taxon>
        <taxon>Symphypleona</taxon>
        <taxon>Sminthuridae</taxon>
        <taxon>Allacma</taxon>
    </lineage>
</organism>
<feature type="non-terminal residue" evidence="1">
    <location>
        <position position="1"/>
    </location>
</feature>
<reference evidence="1" key="1">
    <citation type="submission" date="2021-06" db="EMBL/GenBank/DDBJ databases">
        <authorList>
            <person name="Hodson N. C."/>
            <person name="Mongue J. A."/>
            <person name="Jaron S. K."/>
        </authorList>
    </citation>
    <scope>NUCLEOTIDE SEQUENCE</scope>
</reference>
<dbReference type="GO" id="GO:0005506">
    <property type="term" value="F:iron ion binding"/>
    <property type="evidence" value="ECO:0007669"/>
    <property type="project" value="InterPro"/>
</dbReference>
<dbReference type="GO" id="GO:0016705">
    <property type="term" value="F:oxidoreductase activity, acting on paired donors, with incorporation or reduction of molecular oxygen"/>
    <property type="evidence" value="ECO:0007669"/>
    <property type="project" value="InterPro"/>
</dbReference>
<accession>A0A8J2JYP1</accession>
<name>A0A8J2JYP1_9HEXA</name>
<evidence type="ECO:0000313" key="2">
    <source>
        <dbReference type="Proteomes" id="UP000708208"/>
    </source>
</evidence>
<sequence length="49" mass="5661">MIRATFFDLLSASMHRTASTLEWSVLYWCNFPDIQAKLQNEVDAVIGRD</sequence>
<comment type="caution">
    <text evidence="1">The sequence shown here is derived from an EMBL/GenBank/DDBJ whole genome shotgun (WGS) entry which is preliminary data.</text>
</comment>
<dbReference type="Pfam" id="PF00067">
    <property type="entry name" value="p450"/>
    <property type="match status" value="1"/>
</dbReference>
<evidence type="ECO:0000313" key="1">
    <source>
        <dbReference type="EMBL" id="CAG7716514.1"/>
    </source>
</evidence>
<dbReference type="AlphaFoldDB" id="A0A8J2JYP1"/>
<dbReference type="EMBL" id="CAJVCH010039121">
    <property type="protein sequence ID" value="CAG7716514.1"/>
    <property type="molecule type" value="Genomic_DNA"/>
</dbReference>
<dbReference type="GO" id="GO:0004497">
    <property type="term" value="F:monooxygenase activity"/>
    <property type="evidence" value="ECO:0007669"/>
    <property type="project" value="InterPro"/>
</dbReference>